<comment type="subcellular location">
    <subcellularLocation>
        <location evidence="1">Cell membrane</location>
        <topology evidence="1">Peripheral membrane protein</topology>
    </subcellularLocation>
</comment>
<dbReference type="AlphaFoldDB" id="A0A1L8MK46"/>
<dbReference type="InterPro" id="IPR003593">
    <property type="entry name" value="AAA+_ATPase"/>
</dbReference>
<dbReference type="PROSITE" id="PS00211">
    <property type="entry name" value="ABC_TRANSPORTER_1"/>
    <property type="match status" value="1"/>
</dbReference>
<dbReference type="PROSITE" id="PS50893">
    <property type="entry name" value="ABC_TRANSPORTER_2"/>
    <property type="match status" value="1"/>
</dbReference>
<evidence type="ECO:0000256" key="2">
    <source>
        <dbReference type="ARBA" id="ARBA00005417"/>
    </source>
</evidence>
<dbReference type="FunFam" id="3.40.50.300:FF:000016">
    <property type="entry name" value="Oligopeptide ABC transporter ATP-binding component"/>
    <property type="match status" value="1"/>
</dbReference>
<dbReference type="PANTHER" id="PTHR43776:SF7">
    <property type="entry name" value="D,D-DIPEPTIDE TRANSPORT ATP-BINDING PROTEIN DDPF-RELATED"/>
    <property type="match status" value="1"/>
</dbReference>
<name>A0A1L8MK46_9STRE</name>
<comment type="caution">
    <text evidence="9">The sequence shown here is derived from an EMBL/GenBank/DDBJ whole genome shotgun (WGS) entry which is preliminary data.</text>
</comment>
<dbReference type="InterPro" id="IPR003439">
    <property type="entry name" value="ABC_transporter-like_ATP-bd"/>
</dbReference>
<dbReference type="GO" id="GO:0055085">
    <property type="term" value="P:transmembrane transport"/>
    <property type="evidence" value="ECO:0007669"/>
    <property type="project" value="UniProtKB-ARBA"/>
</dbReference>
<reference evidence="10" key="1">
    <citation type="submission" date="2016-06" db="EMBL/GenBank/DDBJ databases">
        <authorList>
            <person name="de Vries S.P.W."/>
            <person name="Hadjirin N.F."/>
            <person name="Lay E.M."/>
            <person name="Zadoks R.N."/>
            <person name="Peacock S.J."/>
            <person name="Parkhill J."/>
            <person name="Grant A.J."/>
            <person name="Mcdougall S."/>
            <person name="Holmes M.A."/>
        </authorList>
    </citation>
    <scope>NUCLEOTIDE SEQUENCE [LARGE SCALE GENOMIC DNA]</scope>
    <source>
        <strain evidence="10">NZ1587</strain>
    </source>
</reference>
<keyword evidence="7" id="KW-0653">Protein transport</keyword>
<evidence type="ECO:0000256" key="1">
    <source>
        <dbReference type="ARBA" id="ARBA00004202"/>
    </source>
</evidence>
<keyword evidence="6" id="KW-0571">Peptide transport</keyword>
<feature type="domain" description="ABC transporter" evidence="8">
    <location>
        <begin position="6"/>
        <end position="251"/>
    </location>
</feature>
<evidence type="ECO:0000256" key="5">
    <source>
        <dbReference type="ARBA" id="ARBA00022840"/>
    </source>
</evidence>
<proteinExistence type="inferred from homology"/>
<dbReference type="Pfam" id="PF00005">
    <property type="entry name" value="ABC_tran"/>
    <property type="match status" value="1"/>
</dbReference>
<dbReference type="SMART" id="SM00382">
    <property type="entry name" value="AAA"/>
    <property type="match status" value="1"/>
</dbReference>
<dbReference type="Pfam" id="PF08352">
    <property type="entry name" value="oligo_HPY"/>
    <property type="match status" value="1"/>
</dbReference>
<protein>
    <submittedName>
        <fullName evidence="9">Peptide ABC transporter ATP-binding protein</fullName>
    </submittedName>
</protein>
<dbReference type="InterPro" id="IPR027417">
    <property type="entry name" value="P-loop_NTPase"/>
</dbReference>
<comment type="similarity">
    <text evidence="2">Belongs to the ABC transporter superfamily.</text>
</comment>
<dbReference type="SUPFAM" id="SSF52540">
    <property type="entry name" value="P-loop containing nucleoside triphosphate hydrolases"/>
    <property type="match status" value="1"/>
</dbReference>
<dbReference type="EMBL" id="LZDD01000004">
    <property type="protein sequence ID" value="OJF71124.1"/>
    <property type="molecule type" value="Genomic_DNA"/>
</dbReference>
<keyword evidence="3" id="KW-0813">Transport</keyword>
<gene>
    <name evidence="9" type="ORF">A9Q68_09800</name>
</gene>
<evidence type="ECO:0000256" key="3">
    <source>
        <dbReference type="ARBA" id="ARBA00022448"/>
    </source>
</evidence>
<accession>A0A1L8MK46</accession>
<dbReference type="CDD" id="cd03257">
    <property type="entry name" value="ABC_NikE_OppD_transporters"/>
    <property type="match status" value="1"/>
</dbReference>
<organism evidence="9 10">
    <name type="scientific">Streptococcus bovimastitidis</name>
    <dbReference type="NCBI Taxonomy" id="1856638"/>
    <lineage>
        <taxon>Bacteria</taxon>
        <taxon>Bacillati</taxon>
        <taxon>Bacillota</taxon>
        <taxon>Bacilli</taxon>
        <taxon>Lactobacillales</taxon>
        <taxon>Streptococcaceae</taxon>
        <taxon>Streptococcus</taxon>
    </lineage>
</organism>
<dbReference type="OrthoDB" id="9802264at2"/>
<dbReference type="GO" id="GO:0016887">
    <property type="term" value="F:ATP hydrolysis activity"/>
    <property type="evidence" value="ECO:0007669"/>
    <property type="project" value="InterPro"/>
</dbReference>
<dbReference type="Gene3D" id="3.40.50.300">
    <property type="entry name" value="P-loop containing nucleotide triphosphate hydrolases"/>
    <property type="match status" value="1"/>
</dbReference>
<dbReference type="GO" id="GO:0005886">
    <property type="term" value="C:plasma membrane"/>
    <property type="evidence" value="ECO:0007669"/>
    <property type="project" value="UniProtKB-SubCell"/>
</dbReference>
<dbReference type="InterPro" id="IPR013563">
    <property type="entry name" value="Oligopep_ABC_C"/>
</dbReference>
<sequence>MSEKLVEVKDLEISFGEGKKKFVAVKNANFFINKGETFSLVGESGSGKTTIGRAIIGLNDTSKGDIVYDGKVINGKKSKADANELIRKIQMIFQDPAASLNERATVDYIISEGLYNFNLFKSEEERQEKIKNMMSEVGLLAEHLTRYPHEFSGGQRQRIGIARALVMDPEFVIADEPISALDVSVRAQVLNLLKRMQKEKGLTYLFIAHDLSVVRFISDRIAVIHKGVIVEVAETEELFINPIHPYTKSLLSAVPIPDPILERKKKLIVYSVDQHDYSVDKPEMVEIKPGHFVWANKAEVAEYQKEI</sequence>
<keyword evidence="5 9" id="KW-0067">ATP-binding</keyword>
<evidence type="ECO:0000256" key="4">
    <source>
        <dbReference type="ARBA" id="ARBA00022741"/>
    </source>
</evidence>
<evidence type="ECO:0000313" key="10">
    <source>
        <dbReference type="Proteomes" id="UP000182015"/>
    </source>
</evidence>
<dbReference type="GO" id="GO:0005524">
    <property type="term" value="F:ATP binding"/>
    <property type="evidence" value="ECO:0007669"/>
    <property type="project" value="UniProtKB-KW"/>
</dbReference>
<dbReference type="STRING" id="1856638.A9Q68_09800"/>
<dbReference type="GO" id="GO:0015833">
    <property type="term" value="P:peptide transport"/>
    <property type="evidence" value="ECO:0007669"/>
    <property type="project" value="UniProtKB-KW"/>
</dbReference>
<dbReference type="PANTHER" id="PTHR43776">
    <property type="entry name" value="TRANSPORT ATP-BINDING PROTEIN"/>
    <property type="match status" value="1"/>
</dbReference>
<dbReference type="InterPro" id="IPR017871">
    <property type="entry name" value="ABC_transporter-like_CS"/>
</dbReference>
<evidence type="ECO:0000256" key="6">
    <source>
        <dbReference type="ARBA" id="ARBA00022856"/>
    </source>
</evidence>
<evidence type="ECO:0000313" key="9">
    <source>
        <dbReference type="EMBL" id="OJF71124.1"/>
    </source>
</evidence>
<dbReference type="Proteomes" id="UP000182015">
    <property type="component" value="Unassembled WGS sequence"/>
</dbReference>
<keyword evidence="10" id="KW-1185">Reference proteome</keyword>
<dbReference type="RefSeq" id="WP_071794539.1">
    <property type="nucleotide sequence ID" value="NZ_LZDD01000004.1"/>
</dbReference>
<dbReference type="GO" id="GO:0015031">
    <property type="term" value="P:protein transport"/>
    <property type="evidence" value="ECO:0007669"/>
    <property type="project" value="UniProtKB-KW"/>
</dbReference>
<dbReference type="InterPro" id="IPR050319">
    <property type="entry name" value="ABC_transp_ATP-bind"/>
</dbReference>
<evidence type="ECO:0000256" key="7">
    <source>
        <dbReference type="ARBA" id="ARBA00022927"/>
    </source>
</evidence>
<keyword evidence="4" id="KW-0547">Nucleotide-binding</keyword>
<evidence type="ECO:0000259" key="8">
    <source>
        <dbReference type="PROSITE" id="PS50893"/>
    </source>
</evidence>